<gene>
    <name evidence="1" type="ORF">AVEN_247469_1</name>
</gene>
<reference evidence="1 2" key="1">
    <citation type="journal article" date="2019" name="Sci. Rep.">
        <title>Orb-weaving spider Araneus ventricosus genome elucidates the spidroin gene catalogue.</title>
        <authorList>
            <person name="Kono N."/>
            <person name="Nakamura H."/>
            <person name="Ohtoshi R."/>
            <person name="Moran D.A.P."/>
            <person name="Shinohara A."/>
            <person name="Yoshida Y."/>
            <person name="Fujiwara M."/>
            <person name="Mori M."/>
            <person name="Tomita M."/>
            <person name="Arakawa K."/>
        </authorList>
    </citation>
    <scope>NUCLEOTIDE SEQUENCE [LARGE SCALE GENOMIC DNA]</scope>
</reference>
<evidence type="ECO:0000313" key="1">
    <source>
        <dbReference type="EMBL" id="GBM86057.1"/>
    </source>
</evidence>
<comment type="caution">
    <text evidence="1">The sequence shown here is derived from an EMBL/GenBank/DDBJ whole genome shotgun (WGS) entry which is preliminary data.</text>
</comment>
<evidence type="ECO:0000313" key="2">
    <source>
        <dbReference type="Proteomes" id="UP000499080"/>
    </source>
</evidence>
<dbReference type="EMBL" id="BGPR01003282">
    <property type="protein sequence ID" value="GBM86057.1"/>
    <property type="molecule type" value="Genomic_DNA"/>
</dbReference>
<proteinExistence type="predicted"/>
<protein>
    <submittedName>
        <fullName evidence="1">Uncharacterized protein</fullName>
    </submittedName>
</protein>
<sequence>MVVYLPPVKVRTFCGKDQAVAVIATRTPSSALELSQRRSFDVTRTPIGMTGVNPSEPYPTLSFPKENRDSQPVIRVPLRVRELRVGMSDIRRHQDWEYANSKSIITVLIKLQDWEYANSKSVMAVLRRHQDWEYANSKIVIAVLRDIRTGSTRELKGNGCLKKKKTSGLGSTQTQEVGNACLKKTSGLRTQSQCAQLTSFLARTADEDLKSFPMDQHYYSSASNSLLARTADRTSKTFALQGDPSRSTPPSVIQALSLYSLPRRAVMSHGMY</sequence>
<dbReference type="Proteomes" id="UP000499080">
    <property type="component" value="Unassembled WGS sequence"/>
</dbReference>
<keyword evidence="2" id="KW-1185">Reference proteome</keyword>
<name>A0A4Y2J7F2_ARAVE</name>
<dbReference type="AlphaFoldDB" id="A0A4Y2J7F2"/>
<accession>A0A4Y2J7F2</accession>
<organism evidence="1 2">
    <name type="scientific">Araneus ventricosus</name>
    <name type="common">Orbweaver spider</name>
    <name type="synonym">Epeira ventricosa</name>
    <dbReference type="NCBI Taxonomy" id="182803"/>
    <lineage>
        <taxon>Eukaryota</taxon>
        <taxon>Metazoa</taxon>
        <taxon>Ecdysozoa</taxon>
        <taxon>Arthropoda</taxon>
        <taxon>Chelicerata</taxon>
        <taxon>Arachnida</taxon>
        <taxon>Araneae</taxon>
        <taxon>Araneomorphae</taxon>
        <taxon>Entelegynae</taxon>
        <taxon>Araneoidea</taxon>
        <taxon>Araneidae</taxon>
        <taxon>Araneus</taxon>
    </lineage>
</organism>